<dbReference type="EMBL" id="CP039348">
    <property type="protein sequence ID" value="QCD89984.1"/>
    <property type="molecule type" value="Genomic_DNA"/>
</dbReference>
<gene>
    <name evidence="1" type="ORF">DEO72_LG4g936</name>
</gene>
<reference evidence="1 2" key="1">
    <citation type="submission" date="2019-04" db="EMBL/GenBank/DDBJ databases">
        <title>An improved genome assembly and genetic linkage map for asparagus bean, Vigna unguiculata ssp. sesquipedialis.</title>
        <authorList>
            <person name="Xia Q."/>
            <person name="Zhang R."/>
            <person name="Dong Y."/>
        </authorList>
    </citation>
    <scope>NUCLEOTIDE SEQUENCE [LARGE SCALE GENOMIC DNA]</scope>
    <source>
        <tissue evidence="1">Leaf</tissue>
    </source>
</reference>
<accession>A0A4D6LPM8</accession>
<evidence type="ECO:0000313" key="1">
    <source>
        <dbReference type="EMBL" id="QCD89984.1"/>
    </source>
</evidence>
<protein>
    <submittedName>
        <fullName evidence="1">Uncharacterized protein</fullName>
    </submittedName>
</protein>
<sequence length="188" mass="20594">MSDDRFNVIVHHGGEVEAHEEAAEVKIGDASGLNSDVEVEGEIEVETMPQSDDSCRVHIQANPNSTTTVAQATCLHFERGVISLRREGARLSERISRLSEQELMVAPHLLDVIPWTFLMGVPGGASPIGLNSMNLVDVIPRRPRGGASCKGVIPRRPRGDASLLGRNSTALWWCLILRIRIVKSWGLK</sequence>
<evidence type="ECO:0000313" key="2">
    <source>
        <dbReference type="Proteomes" id="UP000501690"/>
    </source>
</evidence>
<keyword evidence="2" id="KW-1185">Reference proteome</keyword>
<name>A0A4D6LPM8_VIGUN</name>
<dbReference type="AlphaFoldDB" id="A0A4D6LPM8"/>
<organism evidence="1 2">
    <name type="scientific">Vigna unguiculata</name>
    <name type="common">Cowpea</name>
    <dbReference type="NCBI Taxonomy" id="3917"/>
    <lineage>
        <taxon>Eukaryota</taxon>
        <taxon>Viridiplantae</taxon>
        <taxon>Streptophyta</taxon>
        <taxon>Embryophyta</taxon>
        <taxon>Tracheophyta</taxon>
        <taxon>Spermatophyta</taxon>
        <taxon>Magnoliopsida</taxon>
        <taxon>eudicotyledons</taxon>
        <taxon>Gunneridae</taxon>
        <taxon>Pentapetalae</taxon>
        <taxon>rosids</taxon>
        <taxon>fabids</taxon>
        <taxon>Fabales</taxon>
        <taxon>Fabaceae</taxon>
        <taxon>Papilionoideae</taxon>
        <taxon>50 kb inversion clade</taxon>
        <taxon>NPAAA clade</taxon>
        <taxon>indigoferoid/millettioid clade</taxon>
        <taxon>Phaseoleae</taxon>
        <taxon>Vigna</taxon>
    </lineage>
</organism>
<dbReference type="Proteomes" id="UP000501690">
    <property type="component" value="Linkage Group LG4"/>
</dbReference>
<proteinExistence type="predicted"/>